<keyword evidence="2" id="KW-1185">Reference proteome</keyword>
<evidence type="ECO:0000313" key="2">
    <source>
        <dbReference type="Proteomes" id="UP001438112"/>
    </source>
</evidence>
<gene>
    <name evidence="1" type="ORF">AP20H10_03020</name>
</gene>
<dbReference type="InterPro" id="IPR006428">
    <property type="entry name" value="Portal_SPP1-type"/>
</dbReference>
<organism evidence="1 2">
    <name type="scientific">Apilactobacillus apinorum</name>
    <dbReference type="NCBI Taxonomy" id="1218495"/>
    <lineage>
        <taxon>Bacteria</taxon>
        <taxon>Bacillati</taxon>
        <taxon>Bacillota</taxon>
        <taxon>Bacilli</taxon>
        <taxon>Lactobacillales</taxon>
        <taxon>Lactobacillaceae</taxon>
        <taxon>Apilactobacillus</taxon>
    </lineage>
</organism>
<reference evidence="1 2" key="1">
    <citation type="submission" date="2024-03" db="EMBL/GenBank/DDBJ databases">
        <title>Inconsistent identification of Apilactobacillus kunkeei-related strains obtained by well-developed overall genome related indices.</title>
        <authorList>
            <person name="Maeno S."/>
            <person name="Endo A."/>
        </authorList>
    </citation>
    <scope>NUCLEOTIDE SEQUENCE [LARGE SCALE GENOMIC DNA]</scope>
    <source>
        <strain evidence="1 2">20H-10</strain>
    </source>
</reference>
<dbReference type="EMBL" id="BAABVV010000024">
    <property type="protein sequence ID" value="GAA6113939.1"/>
    <property type="molecule type" value="Genomic_DNA"/>
</dbReference>
<dbReference type="Pfam" id="PF05133">
    <property type="entry name" value="SPP1_portal"/>
    <property type="match status" value="1"/>
</dbReference>
<name>A0ABP9ZGN5_9LACO</name>
<comment type="caution">
    <text evidence="1">The sequence shown here is derived from an EMBL/GenBank/DDBJ whole genome shotgun (WGS) entry which is preliminary data.</text>
</comment>
<dbReference type="NCBIfam" id="TIGR01538">
    <property type="entry name" value="portal_SPP1"/>
    <property type="match status" value="1"/>
</dbReference>
<dbReference type="Proteomes" id="UP001438112">
    <property type="component" value="Unassembled WGS sequence"/>
</dbReference>
<proteinExistence type="predicted"/>
<dbReference type="RefSeq" id="WP_353317384.1">
    <property type="nucleotide sequence ID" value="NZ_BAABVV010000024.1"/>
</dbReference>
<accession>A0ABP9ZGN5</accession>
<dbReference type="InterPro" id="IPR021145">
    <property type="entry name" value="Portal_protein_SPP1_Gp6-like"/>
</dbReference>
<protein>
    <submittedName>
        <fullName evidence="1">Phage portal protein</fullName>
    </submittedName>
</protein>
<sequence length="481" mass="54145">MPLEVDNQLQNTMAGNIQVTPSNVDITTCDLLDAVEYYQNNMLPKFQMDKNYYDGKHKIFNMPHKEIYKPDNRILINFPKKAINDFNGFFISNPVNINVPDNDNQINNADGINDLINRWGNTVNLEKVNLQVSKLASMYGIAYYYVYQDENGDTQLTYASPLNTFLIYDDTPATNPLYAVQFTNNYQNQLEITLTSEQYSWTYVDDPSNNQYLTQVGNASINPYGCIPVIELAENDEKMAMCKDLYTVFDAIDKAMSEKANDVDYFADAYLKLVNVRIPGKDQKEKQKNLVKIKSDRTINANSVNGQPAPDIGFLGKPDADATQEHLIDRLVNSVYEIIGITNINDQAFAGNPSGVSLQIKFSAMKNMATTKSIYMQSSLRQVFQCLFNVSEGIDNDAWQLLNFKFTQNIPRNLTEIGSFINSAYGKLSQKLLLSVTGLTNDIEGELAEESNEKQANMQLTSNMVQNQPNNDNSSNGNVGD</sequence>
<evidence type="ECO:0000313" key="1">
    <source>
        <dbReference type="EMBL" id="GAA6113939.1"/>
    </source>
</evidence>